<dbReference type="EMBL" id="DWUV01000131">
    <property type="protein sequence ID" value="HJD34300.1"/>
    <property type="molecule type" value="Genomic_DNA"/>
</dbReference>
<dbReference type="InterPro" id="IPR017896">
    <property type="entry name" value="4Fe4S_Fe-S-bd"/>
</dbReference>
<protein>
    <submittedName>
        <fullName evidence="9">4Fe-4S binding protein</fullName>
    </submittedName>
</protein>
<comment type="caution">
    <text evidence="9">The sequence shown here is derived from an EMBL/GenBank/DDBJ whole genome shotgun (WGS) entry which is preliminary data.</text>
</comment>
<gene>
    <name evidence="9" type="ORF">H9911_07165</name>
</gene>
<keyword evidence="7" id="KW-0411">Iron-sulfur</keyword>
<accession>A0A9D2U1N1</accession>
<dbReference type="SUPFAM" id="SSF54862">
    <property type="entry name" value="4Fe-4S ferredoxins"/>
    <property type="match status" value="1"/>
</dbReference>
<organism evidence="9 10">
    <name type="scientific">Candidatus Mediterraneibacter tabaqchaliae</name>
    <dbReference type="NCBI Taxonomy" id="2838689"/>
    <lineage>
        <taxon>Bacteria</taxon>
        <taxon>Bacillati</taxon>
        <taxon>Bacillota</taxon>
        <taxon>Clostridia</taxon>
        <taxon>Lachnospirales</taxon>
        <taxon>Lachnospiraceae</taxon>
        <taxon>Mediterraneibacter</taxon>
    </lineage>
</organism>
<name>A0A9D2U1N1_9FIRM</name>
<sequence length="167" mass="18733">MKEFAVRNLRLCTKDCLCLYVCPVGATDTENSIIDVEKCTGCGVCARACPSGAITMMPVELPPQQKKDDAVVRLAETLLRGKSRQEKAALQIMEETGDDGLYRLCKALARSSRLVAEDISREAGYMLPQSRNTRRRLEEWRQDPPGEDFPAEAVERLLELIPCNEER</sequence>
<dbReference type="AlphaFoldDB" id="A0A9D2U1N1"/>
<evidence type="ECO:0000256" key="6">
    <source>
        <dbReference type="ARBA" id="ARBA00023004"/>
    </source>
</evidence>
<keyword evidence="2" id="KW-0004">4Fe-4S</keyword>
<evidence type="ECO:0000256" key="7">
    <source>
        <dbReference type="ARBA" id="ARBA00023014"/>
    </source>
</evidence>
<dbReference type="PANTHER" id="PTHR43687">
    <property type="entry name" value="ADENYLYLSULFATE REDUCTASE, BETA SUBUNIT"/>
    <property type="match status" value="1"/>
</dbReference>
<evidence type="ECO:0000256" key="2">
    <source>
        <dbReference type="ARBA" id="ARBA00022485"/>
    </source>
</evidence>
<reference evidence="9" key="2">
    <citation type="submission" date="2021-04" db="EMBL/GenBank/DDBJ databases">
        <authorList>
            <person name="Gilroy R."/>
        </authorList>
    </citation>
    <scope>NUCLEOTIDE SEQUENCE</scope>
    <source>
        <strain evidence="9">ChiGjej3B3-11674</strain>
    </source>
</reference>
<dbReference type="InterPro" id="IPR050572">
    <property type="entry name" value="Fe-S_Ferredoxin"/>
</dbReference>
<dbReference type="GO" id="GO:0046872">
    <property type="term" value="F:metal ion binding"/>
    <property type="evidence" value="ECO:0007669"/>
    <property type="project" value="UniProtKB-KW"/>
</dbReference>
<dbReference type="GO" id="GO:0051539">
    <property type="term" value="F:4 iron, 4 sulfur cluster binding"/>
    <property type="evidence" value="ECO:0007669"/>
    <property type="project" value="UniProtKB-KW"/>
</dbReference>
<evidence type="ECO:0000256" key="4">
    <source>
        <dbReference type="ARBA" id="ARBA00022737"/>
    </source>
</evidence>
<proteinExistence type="predicted"/>
<dbReference type="InterPro" id="IPR017900">
    <property type="entry name" value="4Fe4S_Fe_S_CS"/>
</dbReference>
<reference evidence="9" key="1">
    <citation type="journal article" date="2021" name="PeerJ">
        <title>Extensive microbial diversity within the chicken gut microbiome revealed by metagenomics and culture.</title>
        <authorList>
            <person name="Gilroy R."/>
            <person name="Ravi A."/>
            <person name="Getino M."/>
            <person name="Pursley I."/>
            <person name="Horton D.L."/>
            <person name="Alikhan N.F."/>
            <person name="Baker D."/>
            <person name="Gharbi K."/>
            <person name="Hall N."/>
            <person name="Watson M."/>
            <person name="Adriaenssens E.M."/>
            <person name="Foster-Nyarko E."/>
            <person name="Jarju S."/>
            <person name="Secka A."/>
            <person name="Antonio M."/>
            <person name="Oren A."/>
            <person name="Chaudhuri R.R."/>
            <person name="La Ragione R."/>
            <person name="Hildebrand F."/>
            <person name="Pallen M.J."/>
        </authorList>
    </citation>
    <scope>NUCLEOTIDE SEQUENCE</scope>
    <source>
        <strain evidence="9">ChiGjej3B3-11674</strain>
    </source>
</reference>
<evidence type="ECO:0000259" key="8">
    <source>
        <dbReference type="PROSITE" id="PS51379"/>
    </source>
</evidence>
<keyword evidence="5" id="KW-0249">Electron transport</keyword>
<evidence type="ECO:0000256" key="5">
    <source>
        <dbReference type="ARBA" id="ARBA00022982"/>
    </source>
</evidence>
<dbReference type="PROSITE" id="PS00198">
    <property type="entry name" value="4FE4S_FER_1"/>
    <property type="match status" value="1"/>
</dbReference>
<evidence type="ECO:0000313" key="10">
    <source>
        <dbReference type="Proteomes" id="UP000823897"/>
    </source>
</evidence>
<keyword evidence="3" id="KW-0479">Metal-binding</keyword>
<dbReference type="Pfam" id="PF00037">
    <property type="entry name" value="Fer4"/>
    <property type="match status" value="1"/>
</dbReference>
<dbReference type="PROSITE" id="PS51379">
    <property type="entry name" value="4FE4S_FER_2"/>
    <property type="match status" value="1"/>
</dbReference>
<keyword evidence="1" id="KW-0813">Transport</keyword>
<evidence type="ECO:0000256" key="3">
    <source>
        <dbReference type="ARBA" id="ARBA00022723"/>
    </source>
</evidence>
<keyword evidence="6" id="KW-0408">Iron</keyword>
<evidence type="ECO:0000313" key="9">
    <source>
        <dbReference type="EMBL" id="HJD34300.1"/>
    </source>
</evidence>
<dbReference type="Proteomes" id="UP000823897">
    <property type="component" value="Unassembled WGS sequence"/>
</dbReference>
<evidence type="ECO:0000256" key="1">
    <source>
        <dbReference type="ARBA" id="ARBA00022448"/>
    </source>
</evidence>
<feature type="domain" description="4Fe-4S ferredoxin-type" evidence="8">
    <location>
        <begin position="30"/>
        <end position="59"/>
    </location>
</feature>
<dbReference type="Gene3D" id="3.30.70.20">
    <property type="match status" value="1"/>
</dbReference>
<keyword evidence="4" id="KW-0677">Repeat</keyword>
<dbReference type="PANTHER" id="PTHR43687:SF6">
    <property type="entry name" value="L-ASPARTATE SEMIALDEHYDE SULFURTRANSFERASE IRON-SULFUR SUBUNIT"/>
    <property type="match status" value="1"/>
</dbReference>